<keyword evidence="1" id="KW-0677">Repeat</keyword>
<dbReference type="InterPro" id="IPR026444">
    <property type="entry name" value="Secre_tail"/>
</dbReference>
<name>A0A1W2H6L6_9BACT</name>
<feature type="domain" description="HYR" evidence="3">
    <location>
        <begin position="650"/>
        <end position="730"/>
    </location>
</feature>
<dbReference type="InterPro" id="IPR013783">
    <property type="entry name" value="Ig-like_fold"/>
</dbReference>
<proteinExistence type="predicted"/>
<dbReference type="OrthoDB" id="1121493at2"/>
<organism evidence="4 5">
    <name type="scientific">Aquiflexum balticum DSM 16537</name>
    <dbReference type="NCBI Taxonomy" id="758820"/>
    <lineage>
        <taxon>Bacteria</taxon>
        <taxon>Pseudomonadati</taxon>
        <taxon>Bacteroidota</taxon>
        <taxon>Cytophagia</taxon>
        <taxon>Cytophagales</taxon>
        <taxon>Cyclobacteriaceae</taxon>
        <taxon>Aquiflexum</taxon>
    </lineage>
</organism>
<feature type="domain" description="HYR" evidence="3">
    <location>
        <begin position="967"/>
        <end position="1047"/>
    </location>
</feature>
<dbReference type="RefSeq" id="WP_084121271.1">
    <property type="nucleotide sequence ID" value="NZ_LT838813.1"/>
</dbReference>
<dbReference type="STRING" id="758820.SAMN00777080_3121"/>
<dbReference type="PANTHER" id="PTHR24273:SF32">
    <property type="entry name" value="HYALIN"/>
    <property type="match status" value="1"/>
</dbReference>
<dbReference type="Gene3D" id="2.60.40.10">
    <property type="entry name" value="Immunoglobulins"/>
    <property type="match status" value="2"/>
</dbReference>
<protein>
    <submittedName>
        <fullName evidence="4">Por secretion system C-terminal sorting domain-containing protein</fullName>
    </submittedName>
</protein>
<evidence type="ECO:0000259" key="3">
    <source>
        <dbReference type="PROSITE" id="PS50825"/>
    </source>
</evidence>
<accession>A0A1W2H6L6</accession>
<evidence type="ECO:0000313" key="5">
    <source>
        <dbReference type="Proteomes" id="UP000192333"/>
    </source>
</evidence>
<gene>
    <name evidence="4" type="ORF">SAMN00777080_3121</name>
</gene>
<dbReference type="InterPro" id="IPR003410">
    <property type="entry name" value="HYR_dom"/>
</dbReference>
<evidence type="ECO:0000256" key="2">
    <source>
        <dbReference type="SAM" id="SignalP"/>
    </source>
</evidence>
<dbReference type="PANTHER" id="PTHR24273">
    <property type="entry name" value="FI04643P-RELATED"/>
    <property type="match status" value="1"/>
</dbReference>
<feature type="domain" description="HYR" evidence="3">
    <location>
        <begin position="1126"/>
        <end position="1212"/>
    </location>
</feature>
<evidence type="ECO:0000313" key="4">
    <source>
        <dbReference type="EMBL" id="SMD44499.1"/>
    </source>
</evidence>
<evidence type="ECO:0000256" key="1">
    <source>
        <dbReference type="ARBA" id="ARBA00022737"/>
    </source>
</evidence>
<dbReference type="EMBL" id="LT838813">
    <property type="protein sequence ID" value="SMD44499.1"/>
    <property type="molecule type" value="Genomic_DNA"/>
</dbReference>
<dbReference type="NCBIfam" id="TIGR04183">
    <property type="entry name" value="Por_Secre_tail"/>
    <property type="match status" value="1"/>
</dbReference>
<keyword evidence="5" id="KW-1185">Reference proteome</keyword>
<keyword evidence="2" id="KW-0732">Signal</keyword>
<dbReference type="PROSITE" id="PS50825">
    <property type="entry name" value="HYR"/>
    <property type="match status" value="3"/>
</dbReference>
<feature type="chain" id="PRO_5010721715" evidence="2">
    <location>
        <begin position="22"/>
        <end position="1885"/>
    </location>
</feature>
<dbReference type="Pfam" id="PF18962">
    <property type="entry name" value="Por_Secre_tail"/>
    <property type="match status" value="1"/>
</dbReference>
<feature type="signal peptide" evidence="2">
    <location>
        <begin position="1"/>
        <end position="21"/>
    </location>
</feature>
<sequence length="1885" mass="199118">MRAFLCILLMGWLWLPFAARAQSPTITAAEYFIDADPGVGNGNAFPVPNSPNPSVQTQVSLQGLPLGFHILGARFQDNDGNWSLTKSRIFVIETPPSQSGSNTLVAFEYFINDDPGIGNATNVTISPGVQSSLAIPISLQGLPEGFHTLSVRFQDQNGIWSLAKSRIFIVQNASSNLPLLPITAAEYFIDSDPGVGSGKSLPVSSGTNPQVIGNISTEELEPGFHTFSVRFKSQDNKWGFAKNRVFFVGDENFGKPTMVDYVEYFFDGDDPGEGNATSLPLDQPASAISVEALIAVADLSQGTHSITVRIRDTQGIWSPVVSEEFIVGEPQFTVPPKPDLAELPTLEAACAINLSDLTAPTATAEDGSKVIGTVDESLFPITKQGSSEITWTFTDISGLKSTQKQLVIIEDKEAPEISIPGRIVLNASADQCVFTNVDFSAVTATDNCGEPTLTNNAPENFGFGITVVTWTATDAAGNQVQSTQEVEVIDNIAPLITAPADLVIELPAGSDGIESININLGTPLILENCGLQLLENNAPVVFEVGSTIVTWTAVDLAGNTGTALQNVTITTEVLPTILAPAPLNVSTDAGSCFATIADLGTPSVTGENIPNDGISNDAPATFPVGTTVVNWAVTDGKGNIATATQEVTVTDPEPPTITAPAAVTVLATLSRCDASDVALGQPTVADNCGVKSITNNAPELFPFGNTTVTWTVEDLSGNVATASQIVTVTEDQEPLITAPADLLVQIAPDADSATGVALGQAEASDNCGIDKIENNAPTVFPLGVTVVTWTVSDISGNTATAEQIVTVTREVLPTITAPPAITVSNDPGTCGASGIELGTATVTGEDIPADGITNTSLETYPVGTTNVVWTVIDGRGNTATAIQTVTVVDNEAPSIIAPSTINTLTVANGCESGEIDLGEPEVSDNCEIAEVSNNAPEVFPLGTSTVIWTVIDVNGNEATAEQTVIVVDEELPLITAPANITIRIEADEDSAGDVELGQPTVSDNCSIDEVSNNAPGSFPVGTTTVTWTVRDGSGNTATAEQTVTVTREVLPTITAPPAITVNNDPGTCGASGIELGTPVVTGEDIPADGISNDAPESFPIGATIVTWTVIDGNGNTATAQQTVTVEDNEKPVIAAVSDITRSTDMGTCEAEIEISAPAVSDNCDSPIATGTRSDGFALDAPYPVGSTQITWTATDTSGNEAEQVVQTVTVEDNELPTIVAPANITIQLQPGQESATDVELGTPTTSDNCSVDVVVNLEPELFQIGTTTVTWTVSDGSGNTATDTQTVNVLPADTETDLPTVTAPADILVDTDKGICEANNVDLGLATFTGDIPDGGLSNDAPASFPLGENIVTWTVTDRNGNSATAVQKVTVRDRELPDIKAPANLVLGTTGGGISSSEVDLGEPEVSDNCSIAEVRNNAPAVFPIGTTTVTWTVIDGSGNECTAKQRVTVNLIEEACEVTAKAKPVVTLKLNSQGKARLTTEMADDGSSAACGPLKLDLSKCDFTCEDIGENSVKLIAKDAKGNRDEVEFKVIVVDESKPKIKVDRSAFVWMMKKGDTFTMPDFKDRVEASDNCGFELHQCPEPGTKFRKPENSFVEFEAKDASGNKATDRFKFNLLVFKCKVPNKNGRTTGEQELSDMLIVPWNTPFDKAISEGIVFEEGSDPEYISMINWQMNDYDPLRPGLYRITASLENEGFEGWDVSLDIPVIVLDKPLAEDIMISRNKVSTKVRNGEIIGSLNTLDPVDDMHSYSMDEHPDFYIEKNVLVWRGTGTPDAEMTVTVHSTDRAGQTISREITLYRELPPGEILIYPNPGREESNILVQLSGPGKVEIRIFDATGRLVYEEKEQQEGSFVRNLNLRGLSSGMYQVIVNSGNEVMTGRLVKE</sequence>
<dbReference type="Pfam" id="PF02494">
    <property type="entry name" value="HYR"/>
    <property type="match status" value="6"/>
</dbReference>
<reference evidence="5" key="1">
    <citation type="submission" date="2017-04" db="EMBL/GenBank/DDBJ databases">
        <authorList>
            <person name="Varghese N."/>
            <person name="Submissions S."/>
        </authorList>
    </citation>
    <scope>NUCLEOTIDE SEQUENCE [LARGE SCALE GENOMIC DNA]</scope>
    <source>
        <strain evidence="5">DSM 16537</strain>
    </source>
</reference>
<dbReference type="Proteomes" id="UP000192333">
    <property type="component" value="Chromosome I"/>
</dbReference>